<proteinExistence type="predicted"/>
<evidence type="ECO:0000313" key="1">
    <source>
        <dbReference type="EMBL" id="AIE96895.1"/>
    </source>
</evidence>
<dbReference type="EMBL" id="KF900492">
    <property type="protein sequence ID" value="AIE96895.1"/>
    <property type="molecule type" value="Genomic_DNA"/>
</dbReference>
<reference evidence="1" key="1">
    <citation type="journal article" date="2014" name="Genome Biol. Evol.">
        <title>Pangenome evidence for extensive interdomain horizontal transfer affecting lineage core and shell genes in uncultured planktonic thaumarchaeota and euryarchaeota.</title>
        <authorList>
            <person name="Deschamps P."/>
            <person name="Zivanovic Y."/>
            <person name="Moreira D."/>
            <person name="Rodriguez-Valera F."/>
            <person name="Lopez-Garcia P."/>
        </authorList>
    </citation>
    <scope>NUCLEOTIDE SEQUENCE</scope>
</reference>
<sequence length="114" mass="13449">MVLCQSHLADGTGLQHRSTERDFRYGIVLSDQCDPRRGLNIGCRQCKRILLHPHHVFLGFDRTWQLLTGHRPTFDLWLDVTDWLDGDLSRCRTWNLDDSVWRRNLAESSRLDFL</sequence>
<organism evidence="1">
    <name type="scientific">uncultured marine group II/III euryarchaeote AD1000_88_D12</name>
    <dbReference type="NCBI Taxonomy" id="1457821"/>
    <lineage>
        <taxon>Archaea</taxon>
        <taxon>Methanobacteriati</taxon>
        <taxon>Methanobacteriota</taxon>
        <taxon>environmental samples</taxon>
    </lineage>
</organism>
<protein>
    <submittedName>
        <fullName evidence="1">Uncharacterized protein</fullName>
    </submittedName>
</protein>
<dbReference type="AlphaFoldDB" id="A0A075FYN1"/>
<name>A0A075FYN1_9EURY</name>
<accession>A0A075FYN1</accession>